<name>A0A517MI24_9BACT</name>
<organism evidence="1 2">
    <name type="scientific">Roseimaritima multifibrata</name>
    <dbReference type="NCBI Taxonomy" id="1930274"/>
    <lineage>
        <taxon>Bacteria</taxon>
        <taxon>Pseudomonadati</taxon>
        <taxon>Planctomycetota</taxon>
        <taxon>Planctomycetia</taxon>
        <taxon>Pirellulales</taxon>
        <taxon>Pirellulaceae</taxon>
        <taxon>Roseimaritima</taxon>
    </lineage>
</organism>
<dbReference type="AlphaFoldDB" id="A0A517MI24"/>
<accession>A0A517MI24</accession>
<protein>
    <submittedName>
        <fullName evidence="1">Uncharacterized protein</fullName>
    </submittedName>
</protein>
<gene>
    <name evidence="1" type="ORF">FF011L_32260</name>
</gene>
<evidence type="ECO:0000313" key="1">
    <source>
        <dbReference type="EMBL" id="QDS94447.1"/>
    </source>
</evidence>
<dbReference type="Proteomes" id="UP000320672">
    <property type="component" value="Chromosome"/>
</dbReference>
<evidence type="ECO:0000313" key="2">
    <source>
        <dbReference type="Proteomes" id="UP000320672"/>
    </source>
</evidence>
<reference evidence="1 2" key="1">
    <citation type="submission" date="2019-02" db="EMBL/GenBank/DDBJ databases">
        <title>Deep-cultivation of Planctomycetes and their phenomic and genomic characterization uncovers novel biology.</title>
        <authorList>
            <person name="Wiegand S."/>
            <person name="Jogler M."/>
            <person name="Boedeker C."/>
            <person name="Pinto D."/>
            <person name="Vollmers J."/>
            <person name="Rivas-Marin E."/>
            <person name="Kohn T."/>
            <person name="Peeters S.H."/>
            <person name="Heuer A."/>
            <person name="Rast P."/>
            <person name="Oberbeckmann S."/>
            <person name="Bunk B."/>
            <person name="Jeske O."/>
            <person name="Meyerdierks A."/>
            <person name="Storesund J.E."/>
            <person name="Kallscheuer N."/>
            <person name="Luecker S."/>
            <person name="Lage O.M."/>
            <person name="Pohl T."/>
            <person name="Merkel B.J."/>
            <person name="Hornburger P."/>
            <person name="Mueller R.-W."/>
            <person name="Bruemmer F."/>
            <person name="Labrenz M."/>
            <person name="Spormann A.M."/>
            <person name="Op den Camp H."/>
            <person name="Overmann J."/>
            <person name="Amann R."/>
            <person name="Jetten M.S.M."/>
            <person name="Mascher T."/>
            <person name="Medema M.H."/>
            <person name="Devos D.P."/>
            <person name="Kaster A.-K."/>
            <person name="Ovreas L."/>
            <person name="Rohde M."/>
            <person name="Galperin M.Y."/>
            <person name="Jogler C."/>
        </authorList>
    </citation>
    <scope>NUCLEOTIDE SEQUENCE [LARGE SCALE GENOMIC DNA]</scope>
    <source>
        <strain evidence="1 2">FF011L</strain>
    </source>
</reference>
<dbReference type="EMBL" id="CP036262">
    <property type="protein sequence ID" value="QDS94447.1"/>
    <property type="molecule type" value="Genomic_DNA"/>
</dbReference>
<keyword evidence="2" id="KW-1185">Reference proteome</keyword>
<dbReference type="RefSeq" id="WP_218932650.1">
    <property type="nucleotide sequence ID" value="NZ_CP036262.1"/>
</dbReference>
<dbReference type="KEGG" id="rml:FF011L_32260"/>
<proteinExistence type="predicted"/>
<sequence>MPLFLLSKMLLRQPFAGIGTIGQIWVVATTSIWYGCESQYDAILEGIHGLIMKPAIALADL</sequence>